<dbReference type="SUPFAM" id="SSF56954">
    <property type="entry name" value="Outer membrane efflux proteins (OEP)"/>
    <property type="match status" value="1"/>
</dbReference>
<sequence>MVACLSSRRRHAAPLLLLALAATPGPASAAALALADVVRQGLSQNPGIRVEEQQIEVARAQQQQTGGQFDWVLSSALNYKKMLTPLPPSSSRAQTTAFSSGYQIGLSKQLRNGIVVGGNLNARAAETDLPPLIPQQNVLGLDLTLALPLLRGSGAETVRAGEDVAKLNVLRSRYELRSRVAQTVYRVVLAYWDYRAQVALRNVAQESEQRSQNLLASYQRLVDAAEKPRADLVLLKADLADKAAALDAAALALSESRKTLGRLLALDLQASNQLPEPGDPFPAVSDALPSLPAQRQTLGAAALARRPDVAALALQREASRRQLQGAVKKNQAQLDLNVGVTYGKASEHGSRFGFIQEAGRTQSAPSLFASLNYQFPIGNNLATGEFRELSALAAKLEIQQRDLQEEVAAGVDSAAQQLSRSAAQLQIAGDALALYKIAVSQEIAKQRNGIATLIDVINIEGRFVSAQVNFLRLQLAYSNALARLRFETGTMFRHEELSETSTDHLTLELDNLVGLGSLLNSGNYSHPID</sequence>
<evidence type="ECO:0000256" key="8">
    <source>
        <dbReference type="SAM" id="SignalP"/>
    </source>
</evidence>
<keyword evidence="10" id="KW-1185">Reference proteome</keyword>
<protein>
    <submittedName>
        <fullName evidence="9">TolC family protein</fullName>
    </submittedName>
</protein>
<dbReference type="InterPro" id="IPR003423">
    <property type="entry name" value="OMP_efflux"/>
</dbReference>
<proteinExistence type="inferred from homology"/>
<dbReference type="RefSeq" id="WP_273670987.1">
    <property type="nucleotide sequence ID" value="NZ_JAQQXR010000004.1"/>
</dbReference>
<reference evidence="9 10" key="1">
    <citation type="submission" date="2022-10" db="EMBL/GenBank/DDBJ databases">
        <title>Janthinobacterium sp. hw3 Genome sequencing.</title>
        <authorList>
            <person name="Park S."/>
        </authorList>
    </citation>
    <scope>NUCLEOTIDE SEQUENCE [LARGE SCALE GENOMIC DNA]</scope>
    <source>
        <strain evidence="10">hw3</strain>
    </source>
</reference>
<keyword evidence="7" id="KW-0998">Cell outer membrane</keyword>
<comment type="subcellular location">
    <subcellularLocation>
        <location evidence="1">Cell outer membrane</location>
    </subcellularLocation>
</comment>
<keyword evidence="6" id="KW-0472">Membrane</keyword>
<dbReference type="PANTHER" id="PTHR30026:SF23">
    <property type="entry name" value="TO APRF-PUTATIVE OUTER MEMBRANE EFFLUX PROTEIN OR SECRETED ALKALINE PHOSPHATASE-RELATED"/>
    <property type="match status" value="1"/>
</dbReference>
<dbReference type="Pfam" id="PF02321">
    <property type="entry name" value="OEP"/>
    <property type="match status" value="1"/>
</dbReference>
<evidence type="ECO:0000313" key="10">
    <source>
        <dbReference type="Proteomes" id="UP001221208"/>
    </source>
</evidence>
<dbReference type="Gene3D" id="1.20.1600.10">
    <property type="entry name" value="Outer membrane efflux proteins (OEP)"/>
    <property type="match status" value="1"/>
</dbReference>
<evidence type="ECO:0000256" key="4">
    <source>
        <dbReference type="ARBA" id="ARBA00022452"/>
    </source>
</evidence>
<evidence type="ECO:0000256" key="2">
    <source>
        <dbReference type="ARBA" id="ARBA00007613"/>
    </source>
</evidence>
<evidence type="ECO:0000256" key="7">
    <source>
        <dbReference type="ARBA" id="ARBA00023237"/>
    </source>
</evidence>
<dbReference type="InterPro" id="IPR051906">
    <property type="entry name" value="TolC-like"/>
</dbReference>
<dbReference type="PANTHER" id="PTHR30026">
    <property type="entry name" value="OUTER MEMBRANE PROTEIN TOLC"/>
    <property type="match status" value="1"/>
</dbReference>
<dbReference type="EMBL" id="JAQQXR010000004">
    <property type="protein sequence ID" value="MDC8758311.1"/>
    <property type="molecule type" value="Genomic_DNA"/>
</dbReference>
<feature type="signal peptide" evidence="8">
    <location>
        <begin position="1"/>
        <end position="29"/>
    </location>
</feature>
<evidence type="ECO:0000256" key="3">
    <source>
        <dbReference type="ARBA" id="ARBA00022448"/>
    </source>
</evidence>
<keyword evidence="3" id="KW-0813">Transport</keyword>
<keyword evidence="8" id="KW-0732">Signal</keyword>
<evidence type="ECO:0000256" key="5">
    <source>
        <dbReference type="ARBA" id="ARBA00022692"/>
    </source>
</evidence>
<name>A0ABT5K015_9BURK</name>
<keyword evidence="4" id="KW-1134">Transmembrane beta strand</keyword>
<evidence type="ECO:0000256" key="6">
    <source>
        <dbReference type="ARBA" id="ARBA00023136"/>
    </source>
</evidence>
<feature type="chain" id="PRO_5047294992" evidence="8">
    <location>
        <begin position="30"/>
        <end position="529"/>
    </location>
</feature>
<dbReference type="Proteomes" id="UP001221208">
    <property type="component" value="Unassembled WGS sequence"/>
</dbReference>
<gene>
    <name evidence="9" type="ORF">OIK44_11990</name>
</gene>
<evidence type="ECO:0000256" key="1">
    <source>
        <dbReference type="ARBA" id="ARBA00004442"/>
    </source>
</evidence>
<evidence type="ECO:0000313" key="9">
    <source>
        <dbReference type="EMBL" id="MDC8758311.1"/>
    </source>
</evidence>
<comment type="similarity">
    <text evidence="2">Belongs to the outer membrane factor (OMF) (TC 1.B.17) family.</text>
</comment>
<keyword evidence="5" id="KW-0812">Transmembrane</keyword>
<comment type="caution">
    <text evidence="9">The sequence shown here is derived from an EMBL/GenBank/DDBJ whole genome shotgun (WGS) entry which is preliminary data.</text>
</comment>
<accession>A0ABT5K015</accession>
<organism evidence="9 10">
    <name type="scientific">Janthinobacterium fluminis</name>
    <dbReference type="NCBI Taxonomy" id="2987524"/>
    <lineage>
        <taxon>Bacteria</taxon>
        <taxon>Pseudomonadati</taxon>
        <taxon>Pseudomonadota</taxon>
        <taxon>Betaproteobacteria</taxon>
        <taxon>Burkholderiales</taxon>
        <taxon>Oxalobacteraceae</taxon>
        <taxon>Janthinobacterium</taxon>
    </lineage>
</organism>